<protein>
    <submittedName>
        <fullName evidence="1">Uncharacterized protein</fullName>
    </submittedName>
</protein>
<dbReference type="EMBL" id="UINC01081705">
    <property type="protein sequence ID" value="SVC25822.1"/>
    <property type="molecule type" value="Genomic_DNA"/>
</dbReference>
<evidence type="ECO:0000313" key="1">
    <source>
        <dbReference type="EMBL" id="SVC25822.1"/>
    </source>
</evidence>
<gene>
    <name evidence="1" type="ORF">METZ01_LOCUS278676</name>
</gene>
<dbReference type="AlphaFoldDB" id="A0A382KRD6"/>
<name>A0A382KRD6_9ZZZZ</name>
<sequence length="101" mass="10915">MLPLLLFNVISSLVVDKATDLATEHVESMIDDLLPDSAKKELDKAIKADPSHTFDNAKDALMGAVEGKLPIIKADGTLKPIEMTFTVKYDPTTGSIDVDKS</sequence>
<reference evidence="1" key="1">
    <citation type="submission" date="2018-05" db="EMBL/GenBank/DDBJ databases">
        <authorList>
            <person name="Lanie J.A."/>
            <person name="Ng W.-L."/>
            <person name="Kazmierczak K.M."/>
            <person name="Andrzejewski T.M."/>
            <person name="Davidsen T.M."/>
            <person name="Wayne K.J."/>
            <person name="Tettelin H."/>
            <person name="Glass J.I."/>
            <person name="Rusch D."/>
            <person name="Podicherti R."/>
            <person name="Tsui H.-C.T."/>
            <person name="Winkler M.E."/>
        </authorList>
    </citation>
    <scope>NUCLEOTIDE SEQUENCE</scope>
</reference>
<accession>A0A382KRD6</accession>
<organism evidence="1">
    <name type="scientific">marine metagenome</name>
    <dbReference type="NCBI Taxonomy" id="408172"/>
    <lineage>
        <taxon>unclassified sequences</taxon>
        <taxon>metagenomes</taxon>
        <taxon>ecological metagenomes</taxon>
    </lineage>
</organism>
<proteinExistence type="predicted"/>